<accession>A0A641AKU2</accession>
<sequence length="197" mass="20121">MGMRWMRRNKIKAAAATAVVTGALVMAFALATLMFGGSEATARADAPVDTPSVDVPEYVAPTAEPTAIDQPTGIPAAPGGAPTFAGAGANTLKGLDGKGGIVGIPKHRITLSLTSPGPIAYVGYIVPTSLDNSTGTVKDLGTSWSMTTIGYGPPDYAQMFSLAGPTGVPITCTITVDGRVTEKRTTTGPYDQLFCQG</sequence>
<evidence type="ECO:0008006" key="3">
    <source>
        <dbReference type="Google" id="ProtNLM"/>
    </source>
</evidence>
<dbReference type="Gene3D" id="2.60.40.2880">
    <property type="entry name" value="MmpS1-5, C-terminal soluble domain"/>
    <property type="match status" value="1"/>
</dbReference>
<name>A0A641AKU2_9ACTN</name>
<organism evidence="1 2">
    <name type="scientific">Aeromicrobium fastidiosum</name>
    <dbReference type="NCBI Taxonomy" id="52699"/>
    <lineage>
        <taxon>Bacteria</taxon>
        <taxon>Bacillati</taxon>
        <taxon>Actinomycetota</taxon>
        <taxon>Actinomycetes</taxon>
        <taxon>Propionibacteriales</taxon>
        <taxon>Nocardioidaceae</taxon>
        <taxon>Aeromicrobium</taxon>
    </lineage>
</organism>
<evidence type="ECO:0000313" key="2">
    <source>
        <dbReference type="Proteomes" id="UP001515100"/>
    </source>
</evidence>
<dbReference type="OrthoDB" id="3783284at2"/>
<proteinExistence type="predicted"/>
<dbReference type="AlphaFoldDB" id="A0A641AKU2"/>
<dbReference type="RefSeq" id="WP_129185155.1">
    <property type="nucleotide sequence ID" value="NZ_JAGIOG010000001.1"/>
</dbReference>
<comment type="caution">
    <text evidence="1">The sequence shown here is derived from an EMBL/GenBank/DDBJ whole genome shotgun (WGS) entry which is preliminary data.</text>
</comment>
<protein>
    <recommendedName>
        <fullName evidence="3">MmpS family membrane protein</fullName>
    </recommendedName>
</protein>
<reference evidence="1" key="1">
    <citation type="submission" date="2019-09" db="EMBL/GenBank/DDBJ databases">
        <authorList>
            <person name="Li J."/>
        </authorList>
    </citation>
    <scope>NUCLEOTIDE SEQUENCE [LARGE SCALE GENOMIC DNA]</scope>
    <source>
        <strain evidence="1">NRBC 14897</strain>
    </source>
</reference>
<dbReference type="Proteomes" id="UP001515100">
    <property type="component" value="Unassembled WGS sequence"/>
</dbReference>
<keyword evidence="2" id="KW-1185">Reference proteome</keyword>
<dbReference type="InterPro" id="IPR038468">
    <property type="entry name" value="MmpS_C"/>
</dbReference>
<dbReference type="EMBL" id="SDPP02000005">
    <property type="protein sequence ID" value="KAA1373584.1"/>
    <property type="molecule type" value="Genomic_DNA"/>
</dbReference>
<gene>
    <name evidence="1" type="ORF">ESP62_016610</name>
</gene>
<evidence type="ECO:0000313" key="1">
    <source>
        <dbReference type="EMBL" id="KAA1373584.1"/>
    </source>
</evidence>